<dbReference type="CDD" id="cd00093">
    <property type="entry name" value="HTH_XRE"/>
    <property type="match status" value="1"/>
</dbReference>
<evidence type="ECO:0000256" key="3">
    <source>
        <dbReference type="ARBA" id="ARBA00022989"/>
    </source>
</evidence>
<feature type="transmembrane region" description="Helical" evidence="5">
    <location>
        <begin position="140"/>
        <end position="161"/>
    </location>
</feature>
<evidence type="ECO:0000256" key="5">
    <source>
        <dbReference type="SAM" id="Phobius"/>
    </source>
</evidence>
<keyword evidence="3 5" id="KW-1133">Transmembrane helix</keyword>
<dbReference type="InterPro" id="IPR001387">
    <property type="entry name" value="Cro/C1-type_HTH"/>
</dbReference>
<dbReference type="AlphaFoldDB" id="A0A4Q7P351"/>
<dbReference type="GO" id="GO:0003677">
    <property type="term" value="F:DNA binding"/>
    <property type="evidence" value="ECO:0007669"/>
    <property type="project" value="InterPro"/>
</dbReference>
<dbReference type="RefSeq" id="WP_130286929.1">
    <property type="nucleotide sequence ID" value="NZ_SGXE01000002.1"/>
</dbReference>
<sequence length="178" mass="20137">MSKLLEYRKKLNYTQDELSDKSGVSVRTIQRIEAGAELKGHTLKVIAQALNVNPSELKDATAVEPSYNYPLIKVINLASLVFFIPLANIVVPLVIMHAKKEKNEITKQIVSIQILWILAIVIVFFMVQTLQNAFSLHKQLTLSVLLGCILINIIIVLRNAFEIDKNKQLRIKLNYSIV</sequence>
<organism evidence="7 8">
    <name type="scientific">Aquimarina brevivitae</name>
    <dbReference type="NCBI Taxonomy" id="323412"/>
    <lineage>
        <taxon>Bacteria</taxon>
        <taxon>Pseudomonadati</taxon>
        <taxon>Bacteroidota</taxon>
        <taxon>Flavobacteriia</taxon>
        <taxon>Flavobacteriales</taxon>
        <taxon>Flavobacteriaceae</taxon>
        <taxon>Aquimarina</taxon>
    </lineage>
</organism>
<comment type="subcellular location">
    <subcellularLocation>
        <location evidence="1">Membrane</location>
        <topology evidence="1">Multi-pass membrane protein</topology>
    </subcellularLocation>
</comment>
<dbReference type="EMBL" id="SGXE01000002">
    <property type="protein sequence ID" value="RZS93820.1"/>
    <property type="molecule type" value="Genomic_DNA"/>
</dbReference>
<protein>
    <submittedName>
        <fullName evidence="7">Transcriptional regulator with XRE-family HTH domain</fullName>
    </submittedName>
</protein>
<dbReference type="Gene3D" id="1.10.260.40">
    <property type="entry name" value="lambda repressor-like DNA-binding domains"/>
    <property type="match status" value="1"/>
</dbReference>
<dbReference type="Pfam" id="PF09685">
    <property type="entry name" value="MamF_MmsF"/>
    <property type="match status" value="1"/>
</dbReference>
<dbReference type="OrthoDB" id="1357763at2"/>
<dbReference type="SUPFAM" id="SSF47413">
    <property type="entry name" value="lambda repressor-like DNA-binding domains"/>
    <property type="match status" value="1"/>
</dbReference>
<evidence type="ECO:0000259" key="6">
    <source>
        <dbReference type="PROSITE" id="PS50943"/>
    </source>
</evidence>
<evidence type="ECO:0000313" key="8">
    <source>
        <dbReference type="Proteomes" id="UP000292262"/>
    </source>
</evidence>
<proteinExistence type="predicted"/>
<feature type="transmembrane region" description="Helical" evidence="5">
    <location>
        <begin position="74"/>
        <end position="97"/>
    </location>
</feature>
<accession>A0A4Q7P351</accession>
<dbReference type="SMART" id="SM00530">
    <property type="entry name" value="HTH_XRE"/>
    <property type="match status" value="1"/>
</dbReference>
<evidence type="ECO:0000256" key="1">
    <source>
        <dbReference type="ARBA" id="ARBA00004141"/>
    </source>
</evidence>
<feature type="domain" description="HTH cro/C1-type" evidence="6">
    <location>
        <begin position="4"/>
        <end position="57"/>
    </location>
</feature>
<evidence type="ECO:0000313" key="7">
    <source>
        <dbReference type="EMBL" id="RZS93820.1"/>
    </source>
</evidence>
<dbReference type="Proteomes" id="UP000292262">
    <property type="component" value="Unassembled WGS sequence"/>
</dbReference>
<dbReference type="Pfam" id="PF01381">
    <property type="entry name" value="HTH_3"/>
    <property type="match status" value="1"/>
</dbReference>
<keyword evidence="2 5" id="KW-0812">Transmembrane</keyword>
<dbReference type="InterPro" id="IPR010982">
    <property type="entry name" value="Lambda_DNA-bd_dom_sf"/>
</dbReference>
<dbReference type="InterPro" id="IPR019109">
    <property type="entry name" value="MamF_MmsF"/>
</dbReference>
<evidence type="ECO:0000256" key="4">
    <source>
        <dbReference type="ARBA" id="ARBA00023136"/>
    </source>
</evidence>
<gene>
    <name evidence="7" type="ORF">EV197_2401</name>
</gene>
<keyword evidence="8" id="KW-1185">Reference proteome</keyword>
<comment type="caution">
    <text evidence="7">The sequence shown here is derived from an EMBL/GenBank/DDBJ whole genome shotgun (WGS) entry which is preliminary data.</text>
</comment>
<evidence type="ECO:0000256" key="2">
    <source>
        <dbReference type="ARBA" id="ARBA00022692"/>
    </source>
</evidence>
<name>A0A4Q7P351_9FLAO</name>
<reference evidence="7 8" key="1">
    <citation type="submission" date="2019-02" db="EMBL/GenBank/DDBJ databases">
        <title>Genomic Encyclopedia of Type Strains, Phase IV (KMG-IV): sequencing the most valuable type-strain genomes for metagenomic binning, comparative biology and taxonomic classification.</title>
        <authorList>
            <person name="Goeker M."/>
        </authorList>
    </citation>
    <scope>NUCLEOTIDE SEQUENCE [LARGE SCALE GENOMIC DNA]</scope>
    <source>
        <strain evidence="7 8">DSM 17196</strain>
    </source>
</reference>
<feature type="transmembrane region" description="Helical" evidence="5">
    <location>
        <begin position="109"/>
        <end position="128"/>
    </location>
</feature>
<keyword evidence="4 5" id="KW-0472">Membrane</keyword>
<dbReference type="PROSITE" id="PS50943">
    <property type="entry name" value="HTH_CROC1"/>
    <property type="match status" value="1"/>
</dbReference>